<accession>A0ABQ8JBP8</accession>
<evidence type="ECO:0000313" key="2">
    <source>
        <dbReference type="Proteomes" id="UP000887458"/>
    </source>
</evidence>
<keyword evidence="2" id="KW-1185">Reference proteome</keyword>
<reference evidence="1 2" key="2">
    <citation type="journal article" date="2022" name="Mol. Biol. Evol.">
        <title>Comparative Genomics Reveals Insights into the Divergent Evolution of Astigmatic Mites and Household Pest Adaptations.</title>
        <authorList>
            <person name="Xiong Q."/>
            <person name="Wan A.T."/>
            <person name="Liu X."/>
            <person name="Fung C.S."/>
            <person name="Xiao X."/>
            <person name="Malainual N."/>
            <person name="Hou J."/>
            <person name="Wang L."/>
            <person name="Wang M."/>
            <person name="Yang K.Y."/>
            <person name="Cui Y."/>
            <person name="Leung E.L."/>
            <person name="Nong W."/>
            <person name="Shin S.K."/>
            <person name="Au S.W."/>
            <person name="Jeong K.Y."/>
            <person name="Chew F.T."/>
            <person name="Hui J.H."/>
            <person name="Leung T.F."/>
            <person name="Tungtrongchitr A."/>
            <person name="Zhong N."/>
            <person name="Liu Z."/>
            <person name="Tsui S.K."/>
        </authorList>
    </citation>
    <scope>NUCLEOTIDE SEQUENCE [LARGE SCALE GENOMIC DNA]</scope>
    <source>
        <strain evidence="1">Derp</strain>
    </source>
</reference>
<name>A0ABQ8JBP8_DERPT</name>
<evidence type="ECO:0000313" key="1">
    <source>
        <dbReference type="EMBL" id="KAH9420038.1"/>
    </source>
</evidence>
<reference evidence="1 2" key="1">
    <citation type="journal article" date="2018" name="J. Allergy Clin. Immunol.">
        <title>High-quality assembly of Dermatophagoides pteronyssinus genome and transcriptome reveals a wide range of novel allergens.</title>
        <authorList>
            <person name="Liu X.Y."/>
            <person name="Yang K.Y."/>
            <person name="Wang M.Q."/>
            <person name="Kwok J.S."/>
            <person name="Zeng X."/>
            <person name="Yang Z."/>
            <person name="Xiao X.J."/>
            <person name="Lau C.P."/>
            <person name="Li Y."/>
            <person name="Huang Z.M."/>
            <person name="Ba J.G."/>
            <person name="Yim A.K."/>
            <person name="Ouyang C.Y."/>
            <person name="Ngai S.M."/>
            <person name="Chan T.F."/>
            <person name="Leung E.L."/>
            <person name="Liu L."/>
            <person name="Liu Z.G."/>
            <person name="Tsui S.K."/>
        </authorList>
    </citation>
    <scope>NUCLEOTIDE SEQUENCE [LARGE SCALE GENOMIC DNA]</scope>
    <source>
        <strain evidence="1">Derp</strain>
    </source>
</reference>
<dbReference type="EMBL" id="NJHN03000054">
    <property type="protein sequence ID" value="KAH9420038.1"/>
    <property type="molecule type" value="Genomic_DNA"/>
</dbReference>
<proteinExistence type="predicted"/>
<protein>
    <submittedName>
        <fullName evidence="1">Uncharacterized protein</fullName>
    </submittedName>
</protein>
<gene>
    <name evidence="1" type="ORF">DERP_001872</name>
</gene>
<dbReference type="Proteomes" id="UP000887458">
    <property type="component" value="Unassembled WGS sequence"/>
</dbReference>
<comment type="caution">
    <text evidence="1">The sequence shown here is derived from an EMBL/GenBank/DDBJ whole genome shotgun (WGS) entry which is preliminary data.</text>
</comment>
<sequence length="70" mass="8310">MKKKKIQITNNGNDQFIYVSGEKNKIIYSFESSITNVTGEMVKKTEAKFRFENIRKHKISDHNLRYQLID</sequence>
<organism evidence="1 2">
    <name type="scientific">Dermatophagoides pteronyssinus</name>
    <name type="common">European house dust mite</name>
    <dbReference type="NCBI Taxonomy" id="6956"/>
    <lineage>
        <taxon>Eukaryota</taxon>
        <taxon>Metazoa</taxon>
        <taxon>Ecdysozoa</taxon>
        <taxon>Arthropoda</taxon>
        <taxon>Chelicerata</taxon>
        <taxon>Arachnida</taxon>
        <taxon>Acari</taxon>
        <taxon>Acariformes</taxon>
        <taxon>Sarcoptiformes</taxon>
        <taxon>Astigmata</taxon>
        <taxon>Psoroptidia</taxon>
        <taxon>Analgoidea</taxon>
        <taxon>Pyroglyphidae</taxon>
        <taxon>Dermatophagoidinae</taxon>
        <taxon>Dermatophagoides</taxon>
    </lineage>
</organism>